<keyword evidence="4" id="KW-1185">Reference proteome</keyword>
<keyword evidence="2" id="KW-1133">Transmembrane helix</keyword>
<evidence type="ECO:0000313" key="3">
    <source>
        <dbReference type="EMBL" id="ASU83928.1"/>
    </source>
</evidence>
<name>A0A223S718_9ACTN</name>
<keyword evidence="2" id="KW-0812">Transmembrane</keyword>
<dbReference type="AlphaFoldDB" id="A0A223S718"/>
<dbReference type="Proteomes" id="UP000215005">
    <property type="component" value="Chromosome"/>
</dbReference>
<gene>
    <name evidence="3" type="ORF">CDO52_15075</name>
</gene>
<feature type="region of interest" description="Disordered" evidence="1">
    <location>
        <begin position="150"/>
        <end position="175"/>
    </location>
</feature>
<dbReference type="RefSeq" id="WP_094932468.1">
    <property type="nucleotide sequence ID" value="NZ_CP022753.1"/>
</dbReference>
<sequence length="175" mass="18424">MRHFVGFLTGLVLAPVVVFGAGWALPRLTELKAQQATFLSAGGAVTLAVLSVLALLLAVAMAAPRLTPMVPGIAGLTLIGLSVGAVLRPELADRLPRGPGLSGALDLLPLGVFLPLGLALVIPMFLASRWTGAEHGDGVTEEEYFDGLYDEDYEDDERDRQPAAASRPSGHRRSD</sequence>
<evidence type="ECO:0000256" key="2">
    <source>
        <dbReference type="SAM" id="Phobius"/>
    </source>
</evidence>
<reference evidence="3 4" key="1">
    <citation type="submission" date="2017-08" db="EMBL/GenBank/DDBJ databases">
        <title>The complete genome sequence of Nocardiopsis gilva YIM 90087.</title>
        <authorList>
            <person name="Yin M."/>
            <person name="Tang S."/>
        </authorList>
    </citation>
    <scope>NUCLEOTIDE SEQUENCE [LARGE SCALE GENOMIC DNA]</scope>
    <source>
        <strain evidence="3 4">YIM 90087</strain>
    </source>
</reference>
<organism evidence="3 4">
    <name type="scientific">Nocardiopsis gilva YIM 90087</name>
    <dbReference type="NCBI Taxonomy" id="1235441"/>
    <lineage>
        <taxon>Bacteria</taxon>
        <taxon>Bacillati</taxon>
        <taxon>Actinomycetota</taxon>
        <taxon>Actinomycetes</taxon>
        <taxon>Streptosporangiales</taxon>
        <taxon>Nocardiopsidaceae</taxon>
        <taxon>Nocardiopsis</taxon>
    </lineage>
</organism>
<protein>
    <submittedName>
        <fullName evidence="3">Uncharacterized protein</fullName>
    </submittedName>
</protein>
<evidence type="ECO:0000313" key="4">
    <source>
        <dbReference type="Proteomes" id="UP000215005"/>
    </source>
</evidence>
<keyword evidence="2" id="KW-0472">Membrane</keyword>
<dbReference type="EMBL" id="CP022753">
    <property type="protein sequence ID" value="ASU83928.1"/>
    <property type="molecule type" value="Genomic_DNA"/>
</dbReference>
<feature type="transmembrane region" description="Helical" evidence="2">
    <location>
        <begin position="107"/>
        <end position="126"/>
    </location>
</feature>
<feature type="transmembrane region" description="Helical" evidence="2">
    <location>
        <begin position="66"/>
        <end position="87"/>
    </location>
</feature>
<proteinExistence type="predicted"/>
<feature type="transmembrane region" description="Helical" evidence="2">
    <location>
        <begin position="36"/>
        <end position="59"/>
    </location>
</feature>
<dbReference type="KEGG" id="ngv:CDO52_15075"/>
<accession>A0A223S718</accession>
<evidence type="ECO:0000256" key="1">
    <source>
        <dbReference type="SAM" id="MobiDB-lite"/>
    </source>
</evidence>
<dbReference type="OrthoDB" id="3431310at2"/>